<dbReference type="Pfam" id="PF02547">
    <property type="entry name" value="Queuosine_synth"/>
    <property type="match status" value="1"/>
</dbReference>
<dbReference type="InterPro" id="IPR042118">
    <property type="entry name" value="QueA_dom1"/>
</dbReference>
<sequence>MTGARTAAAAELRFVLPRRLEASGPPESRGLRRDAVRLLVSDRGRVEHSRFHELPRYLRPGDVVVVNTSSTLAAAVDGTVAGVGPVVVHFSTELEHGEWAVEVRAPGPVAGALGSVGAGTRISLPLGAVATLAEPWPRGSTRLWRAGIDGVTDVPTELLATSGRPITYAYVPEHWPLPDYQTIFGRIGGSAEIASAARPFTHAVITELVTSGVVVAPVLLHTGVSSPERGEPPIPERYEVPEPTARLVNDRRAAGGRVIAVGTTVTRALETRATSDGRAVAGAGWTDLVLSARRPTRVVDGLITGWHAPGASHLMLLESVVGAAAVRHAYDEALAGGYLWHEFGDSALLLRRCRDLTARAGCPSPGK</sequence>
<dbReference type="EMBL" id="FNTL01000005">
    <property type="protein sequence ID" value="SEE89860.1"/>
    <property type="molecule type" value="Genomic_DNA"/>
</dbReference>
<dbReference type="Proteomes" id="UP000183407">
    <property type="component" value="Unassembled WGS sequence"/>
</dbReference>
<evidence type="ECO:0000256" key="3">
    <source>
        <dbReference type="ARBA" id="ARBA00022691"/>
    </source>
</evidence>
<reference evidence="6" key="1">
    <citation type="submission" date="2016-10" db="EMBL/GenBank/DDBJ databases">
        <authorList>
            <person name="Varghese N."/>
        </authorList>
    </citation>
    <scope>NUCLEOTIDE SEQUENCE [LARGE SCALE GENOMIC DNA]</scope>
    <source>
        <strain evidence="6">DSM 44719</strain>
    </source>
</reference>
<dbReference type="SUPFAM" id="SSF111337">
    <property type="entry name" value="QueA-like"/>
    <property type="match status" value="1"/>
</dbReference>
<gene>
    <name evidence="5" type="ORF">SAMN04490220_9081</name>
</gene>
<dbReference type="RefSeq" id="WP_073364266.1">
    <property type="nucleotide sequence ID" value="NZ_FNTL01000005.1"/>
</dbReference>
<dbReference type="Gene3D" id="2.40.10.240">
    <property type="entry name" value="QueA-like"/>
    <property type="match status" value="1"/>
</dbReference>
<dbReference type="InterPro" id="IPR003699">
    <property type="entry name" value="QueA"/>
</dbReference>
<dbReference type="InterPro" id="IPR042119">
    <property type="entry name" value="QueA_dom2"/>
</dbReference>
<dbReference type="GO" id="GO:0051075">
    <property type="term" value="F:S-adenosylmethionine:tRNA ribosyltransferase-isomerase activity"/>
    <property type="evidence" value="ECO:0007669"/>
    <property type="project" value="TreeGrafter"/>
</dbReference>
<evidence type="ECO:0000256" key="4">
    <source>
        <dbReference type="ARBA" id="ARBA00022785"/>
    </source>
</evidence>
<keyword evidence="1" id="KW-0963">Cytoplasm</keyword>
<keyword evidence="4" id="KW-0671">Queuosine biosynthesis</keyword>
<dbReference type="AlphaFoldDB" id="A0A1H5ML53"/>
<dbReference type="InterPro" id="IPR036100">
    <property type="entry name" value="QueA_sf"/>
</dbReference>
<keyword evidence="3" id="KW-0949">S-adenosyl-L-methionine</keyword>
<keyword evidence="5" id="KW-0413">Isomerase</keyword>
<keyword evidence="2 5" id="KW-0808">Transferase</keyword>
<protein>
    <submittedName>
        <fullName evidence="5">S-adenosylmethionine:tRNA ribosyltransferase-isomerase</fullName>
    </submittedName>
</protein>
<evidence type="ECO:0000313" key="5">
    <source>
        <dbReference type="EMBL" id="SEE89860.1"/>
    </source>
</evidence>
<organism evidence="5 6">
    <name type="scientific">Rhodococcus jostii</name>
    <dbReference type="NCBI Taxonomy" id="132919"/>
    <lineage>
        <taxon>Bacteria</taxon>
        <taxon>Bacillati</taxon>
        <taxon>Actinomycetota</taxon>
        <taxon>Actinomycetes</taxon>
        <taxon>Mycobacteriales</taxon>
        <taxon>Nocardiaceae</taxon>
        <taxon>Rhodococcus</taxon>
    </lineage>
</organism>
<name>A0A1H5ML53_RHOJO</name>
<proteinExistence type="predicted"/>
<dbReference type="PANTHER" id="PTHR30307:SF0">
    <property type="entry name" value="S-ADENOSYLMETHIONINE:TRNA RIBOSYLTRANSFERASE-ISOMERASE"/>
    <property type="match status" value="1"/>
</dbReference>
<evidence type="ECO:0000313" key="6">
    <source>
        <dbReference type="Proteomes" id="UP000183407"/>
    </source>
</evidence>
<dbReference type="OrthoDB" id="9783887at2"/>
<evidence type="ECO:0000256" key="2">
    <source>
        <dbReference type="ARBA" id="ARBA00022679"/>
    </source>
</evidence>
<dbReference type="Gene3D" id="3.40.1780.10">
    <property type="entry name" value="QueA-like"/>
    <property type="match status" value="1"/>
</dbReference>
<dbReference type="PANTHER" id="PTHR30307">
    <property type="entry name" value="S-ADENOSYLMETHIONINE:TRNA RIBOSYLTRANSFERASE-ISOMERASE"/>
    <property type="match status" value="1"/>
</dbReference>
<evidence type="ECO:0000256" key="1">
    <source>
        <dbReference type="ARBA" id="ARBA00022490"/>
    </source>
</evidence>
<dbReference type="GO" id="GO:0008616">
    <property type="term" value="P:tRNA queuosine(34) biosynthetic process"/>
    <property type="evidence" value="ECO:0007669"/>
    <property type="project" value="UniProtKB-KW"/>
</dbReference>
<accession>A0A1H5ML53</accession>